<dbReference type="InterPro" id="IPR050431">
    <property type="entry name" value="Adaptor_comp_med_subunit"/>
</dbReference>
<feature type="region of interest" description="Disordered" evidence="5">
    <location>
        <begin position="1"/>
        <end position="109"/>
    </location>
</feature>
<dbReference type="Proteomes" id="UP001292079">
    <property type="component" value="Unassembled WGS sequence"/>
</dbReference>
<feature type="compositionally biased region" description="Polar residues" evidence="5">
    <location>
        <begin position="2125"/>
        <end position="2136"/>
    </location>
</feature>
<accession>A0AAE2D7M5</accession>
<feature type="domain" description="MHD" evidence="7">
    <location>
        <begin position="1746"/>
        <end position="2065"/>
    </location>
</feature>
<evidence type="ECO:0000256" key="4">
    <source>
        <dbReference type="ARBA" id="ARBA00022583"/>
    </source>
</evidence>
<dbReference type="PROSITE" id="PS51070">
    <property type="entry name" value="SHD"/>
    <property type="match status" value="1"/>
</dbReference>
<dbReference type="InterPro" id="IPR036168">
    <property type="entry name" value="AP2_Mu_C_sf"/>
</dbReference>
<feature type="compositionally biased region" description="Polar residues" evidence="5">
    <location>
        <begin position="55"/>
        <end position="72"/>
    </location>
</feature>
<feature type="region of interest" description="Disordered" evidence="5">
    <location>
        <begin position="1534"/>
        <end position="1563"/>
    </location>
</feature>
<feature type="compositionally biased region" description="Polar residues" evidence="5">
    <location>
        <begin position="283"/>
        <end position="301"/>
    </location>
</feature>
<dbReference type="SUPFAM" id="SSF49447">
    <property type="entry name" value="Second domain of Mu2 adaptin subunit (ap50) of ap2 adaptor"/>
    <property type="match status" value="1"/>
</dbReference>
<feature type="compositionally biased region" description="Basic and acidic residues" evidence="5">
    <location>
        <begin position="573"/>
        <end position="587"/>
    </location>
</feature>
<protein>
    <submittedName>
        <fullName evidence="8">Uncharacterized protein</fullName>
    </submittedName>
</protein>
<organism evidence="8 9">
    <name type="scientific">Schistosoma mekongi</name>
    <name type="common">Parasitic worm</name>
    <dbReference type="NCBI Taxonomy" id="38744"/>
    <lineage>
        <taxon>Eukaryota</taxon>
        <taxon>Metazoa</taxon>
        <taxon>Spiralia</taxon>
        <taxon>Lophotrochozoa</taxon>
        <taxon>Platyhelminthes</taxon>
        <taxon>Trematoda</taxon>
        <taxon>Digenea</taxon>
        <taxon>Strigeidida</taxon>
        <taxon>Schistosomatoidea</taxon>
        <taxon>Schistosomatidae</taxon>
        <taxon>Schistosoma</taxon>
    </lineage>
</organism>
<evidence type="ECO:0000256" key="3">
    <source>
        <dbReference type="ARBA" id="ARBA00022490"/>
    </source>
</evidence>
<dbReference type="GO" id="GO:0006897">
    <property type="term" value="P:endocytosis"/>
    <property type="evidence" value="ECO:0007669"/>
    <property type="project" value="UniProtKB-KW"/>
</dbReference>
<evidence type="ECO:0000259" key="6">
    <source>
        <dbReference type="PROSITE" id="PS51070"/>
    </source>
</evidence>
<feature type="compositionally biased region" description="Polar residues" evidence="5">
    <location>
        <begin position="91"/>
        <end position="109"/>
    </location>
</feature>
<dbReference type="PANTHER" id="PTHR10529">
    <property type="entry name" value="AP COMPLEX SUBUNIT MU"/>
    <property type="match status" value="1"/>
</dbReference>
<keyword evidence="9" id="KW-1185">Reference proteome</keyword>
<evidence type="ECO:0000313" key="8">
    <source>
        <dbReference type="EMBL" id="KAK4474117.1"/>
    </source>
</evidence>
<feature type="compositionally biased region" description="Pro residues" evidence="5">
    <location>
        <begin position="472"/>
        <end position="485"/>
    </location>
</feature>
<evidence type="ECO:0000256" key="5">
    <source>
        <dbReference type="SAM" id="MobiDB-lite"/>
    </source>
</evidence>
<feature type="compositionally biased region" description="Polar residues" evidence="5">
    <location>
        <begin position="419"/>
        <end position="435"/>
    </location>
</feature>
<reference evidence="8" key="1">
    <citation type="submission" date="2022-04" db="EMBL/GenBank/DDBJ databases">
        <authorList>
            <person name="Xu L."/>
            <person name="Lv Z."/>
        </authorList>
    </citation>
    <scope>NUCLEOTIDE SEQUENCE</scope>
    <source>
        <strain evidence="8">LV_2022a</strain>
    </source>
</reference>
<dbReference type="InterPro" id="IPR012320">
    <property type="entry name" value="SHD_dom"/>
</dbReference>
<feature type="compositionally biased region" description="Basic and acidic residues" evidence="5">
    <location>
        <begin position="1169"/>
        <end position="1179"/>
    </location>
</feature>
<dbReference type="Pfam" id="PF00928">
    <property type="entry name" value="Adap_comp_sub"/>
    <property type="match status" value="1"/>
</dbReference>
<feature type="region of interest" description="Disordered" evidence="5">
    <location>
        <begin position="1125"/>
        <end position="1204"/>
    </location>
</feature>
<feature type="compositionally biased region" description="Acidic residues" evidence="5">
    <location>
        <begin position="1180"/>
        <end position="1191"/>
    </location>
</feature>
<feature type="compositionally biased region" description="Polar residues" evidence="5">
    <location>
        <begin position="27"/>
        <end position="42"/>
    </location>
</feature>
<feature type="region of interest" description="Disordered" evidence="5">
    <location>
        <begin position="2101"/>
        <end position="2136"/>
    </location>
</feature>
<evidence type="ECO:0000313" key="9">
    <source>
        <dbReference type="Proteomes" id="UP001292079"/>
    </source>
</evidence>
<dbReference type="GO" id="GO:0005737">
    <property type="term" value="C:cytoplasm"/>
    <property type="evidence" value="ECO:0007669"/>
    <property type="project" value="UniProtKB-SubCell"/>
</dbReference>
<comment type="similarity">
    <text evidence="2">Belongs to the Stoned B family.</text>
</comment>
<dbReference type="PROSITE" id="PS51072">
    <property type="entry name" value="MHD"/>
    <property type="match status" value="1"/>
</dbReference>
<feature type="compositionally biased region" description="Polar residues" evidence="5">
    <location>
        <begin position="1130"/>
        <end position="1139"/>
    </location>
</feature>
<feature type="compositionally biased region" description="Polar residues" evidence="5">
    <location>
        <begin position="317"/>
        <end position="326"/>
    </location>
</feature>
<dbReference type="EMBL" id="JALJAT010000002">
    <property type="protein sequence ID" value="KAK4474117.1"/>
    <property type="molecule type" value="Genomic_DNA"/>
</dbReference>
<proteinExistence type="inferred from homology"/>
<dbReference type="Gene3D" id="2.60.40.1170">
    <property type="entry name" value="Mu homology domain, subdomain B"/>
    <property type="match status" value="1"/>
</dbReference>
<feature type="region of interest" description="Disordered" evidence="5">
    <location>
        <begin position="573"/>
        <end position="595"/>
    </location>
</feature>
<keyword evidence="4" id="KW-0254">Endocytosis</keyword>
<evidence type="ECO:0000256" key="1">
    <source>
        <dbReference type="ARBA" id="ARBA00004496"/>
    </source>
</evidence>
<name>A0AAE2D7M5_SCHME</name>
<feature type="compositionally biased region" description="Pro residues" evidence="5">
    <location>
        <begin position="493"/>
        <end position="512"/>
    </location>
</feature>
<gene>
    <name evidence="8" type="ORF">MN116_003422</name>
</gene>
<sequence>MSFKFNPISFINRRSSKAKAKTRSESADQASLSQNDSDNEFQSPVVRSRTRPSKKISSGQDPKSLPSSSSIRAQVLASLRRTRSPKRKSHQQTTRAISVPPSTVENNSTTHKASITTSSINNNHKPENVVTSEYVEQPEQCGSPAPLAQDDCFELTDISDVENDPMHRFQTLHKPMISKNSTTTMDDSESNTPTEFQSQSIENIDVEWNDNNHDITNKIDRNVTSSYIYDITDLQYESENGHSMGDESVDNASDNNSDDDKSVTKLVVEYEIEYPMVDHSDSDVLSFTSETPKSLSISNGSEGAERDSSERDDESTKSIQSSTDRSLTFVKHFEDEEEDSEEENFQVDTNGVYQADIIPQHYMYIHTEDNYNSYIDDERQQPIVITVDNNFENAWEHDKELHEQENIDHYESNNDDPSQDSFSFLKSTTLNPNRDNINDTNRTYLTTPSIIITCASTESLTKINDDHRLVPPTRPPVPPPVPPLPHIDSTPEHPLPPPTLPPKELPPRPQAPQPITTSQRDTGKMKRKKDKLFGLVNLGPLPSDPDPNFPFRSHFEKSVLPNPKKAIQRILRGETKAERRQRKEQQELNRLLKGPSNKTEQIIKLEPSPHSKDWQEFQQLQERIQSTVKESTSKIKALSSVFASGDNQPVDEQTTVDIKAELDLDENWANFSQVITTEQEEEKENWANFNQPIVELYNDDNFSSLDTDKNWANFEKQEDLDLDKSNFENWANFEQIATTTDFIIDINQSERSENWATFDQQQTSTQPVDPKPIESVSENWADFNILQTVSNYPLDTSTGDEGWVNFDLITIDNNKPPTNTRDIFNENTSDRTEPNHTDNLFNNCEHIITPSENLFEHYQEKSGKNELHGEYHEILEKNLIDSHCIIDTTHLQDFNRTESNLLNLCHIDTSITGSTTEDITNNYNNLKDIDNLFIRKKSLDKVDNHYTVTVDNLLDSDQTEYFDRTVESDLTKEADIGEHLDQIGYSVTQIPSDLNQTESSDNYFVVDRSGTTENLFGCDYLLQPSASLYSQHIIDTNQEELVDNKLFANSLKTIENIFNCDRSQVVIKQNLSKNSSKNIQQLIQGKLLTTVNDFSKPNTIQINFKNMESDKLQRFSKPADTERIHFNPITGISEQNYDNGSDVEHGNYEQNSDFDPKISVDLSSNTSSYEDHGQSSVRDDQDEVEDTEDEERGTGVQNNTIEEYDSEYHQNYENNDDTNEDGLIFTTNVLNYKQNKEEINPFSSDAFEDLSVTTTVAESKGKLTPFEHKINTDELKNIARPRVKPVRQETLSGNNPFRKRSEIDEPDMKKIIPLITDTVDIPTDELTRIATGIKLISPQNKINLHSKMKNSFDSGSFDEEIEGQRIEMQSSEVIETIKTIGVNPDSFDPLQTIYPDSENENSSDSNESKSLHITINKIQNNKQNTTTESKSAVVLTDEDNTNKLPITIQLLPQKSQPVNVLELDLEGMNNEEAYKVVSENNSHTTDKTNDNITPSTPPGWVDFFDDNNNYDNASLGATPYKLDKDDVDKAFEIQWPLDDGSDKGKPEPAYPEPPRPETPDSELDIPFHSFVNTEDTWRLWLRYPEKKTRVKQISKYTTDRYWREVAVRLVEEHGRKVIALHEITENTDEISPEPYRTVRIEPYMQLSREKLQQYDKYGKLHVFKLNHVSYKELVGMRPEKFSIKNLQNLVSHKPKQNIALDHIPIYTEILKFGSLDQTRIRRLMPVFEDALMKIPSYKDTSLNYSREEVCCYVVDEYEGKLSVHGTILEQKARTRIFCTAFVNGGPHIVLGLNDKWRFGREVVRRCDILPVMHDEWISIRNPEFHSCVQMDEYEKDHMLQFYPLDGCRFELLRFRVSLRGNRELPMQVKVTYTIDGRRVSMRCDLLVPGYFSASKRSGAVPCEKVEIHIPFPEEWIYHFRVEKHHKYGSVHSTLRKPGKIKGLERITQMAQSLLPPSMLEASIGVAKYEHLYKAIVWRIPRVPEKSEASFRPHLLTCNLVLAPHDTVPEWEALIPYCQIEYTMPSSTVSGATVRSISVEHTGNVEKFVKYLTKYKYTMDIDYQLGSRKEPVLKSLLDDDASNFYEKSNEQTQPNRTYEVIDLNNDSSDNNNGVKSRDNSHLEDITTGNSNEMQTEQTAPTEFGDLLGLGEDFNTISDVPSEQSKQINMDSLF</sequence>
<evidence type="ECO:0000259" key="7">
    <source>
        <dbReference type="PROSITE" id="PS51072"/>
    </source>
</evidence>
<feature type="compositionally biased region" description="Basic residues" evidence="5">
    <location>
        <begin position="80"/>
        <end position="90"/>
    </location>
</feature>
<feature type="domain" description="SHD" evidence="6">
    <location>
        <begin position="1576"/>
        <end position="1742"/>
    </location>
</feature>
<feature type="region of interest" description="Disordered" evidence="5">
    <location>
        <begin position="463"/>
        <end position="527"/>
    </location>
</feature>
<reference evidence="8" key="2">
    <citation type="journal article" date="2023" name="Infect Dis Poverty">
        <title>Chromosome-scale genome of the human blood fluke Schistosoma mekongi and its implications for public health.</title>
        <authorList>
            <person name="Zhou M."/>
            <person name="Xu L."/>
            <person name="Xu D."/>
            <person name="Chen W."/>
            <person name="Khan J."/>
            <person name="Hu Y."/>
            <person name="Huang H."/>
            <person name="Wei H."/>
            <person name="Zhang Y."/>
            <person name="Chusongsang P."/>
            <person name="Tanasarnprasert K."/>
            <person name="Hu X."/>
            <person name="Limpanont Y."/>
            <person name="Lv Z."/>
        </authorList>
    </citation>
    <scope>NUCLEOTIDE SEQUENCE</scope>
    <source>
        <strain evidence="8">LV_2022a</strain>
    </source>
</reference>
<feature type="region of interest" description="Disordered" evidence="5">
    <location>
        <begin position="283"/>
        <end position="327"/>
    </location>
</feature>
<dbReference type="InterPro" id="IPR028565">
    <property type="entry name" value="MHD"/>
</dbReference>
<feature type="region of interest" description="Disordered" evidence="5">
    <location>
        <begin position="238"/>
        <end position="261"/>
    </location>
</feature>
<evidence type="ECO:0000256" key="2">
    <source>
        <dbReference type="ARBA" id="ARBA00005579"/>
    </source>
</evidence>
<keyword evidence="3" id="KW-0963">Cytoplasm</keyword>
<comment type="subcellular location">
    <subcellularLocation>
        <location evidence="1">Cytoplasm</location>
    </subcellularLocation>
</comment>
<feature type="region of interest" description="Disordered" evidence="5">
    <location>
        <begin position="409"/>
        <end position="435"/>
    </location>
</feature>
<feature type="compositionally biased region" description="Basic and acidic residues" evidence="5">
    <location>
        <begin position="2114"/>
        <end position="2123"/>
    </location>
</feature>
<comment type="caution">
    <text evidence="8">The sequence shown here is derived from an EMBL/GenBank/DDBJ whole genome shotgun (WGS) entry which is preliminary data.</text>
</comment>